<evidence type="ECO:0000259" key="4">
    <source>
        <dbReference type="SMART" id="SM00485"/>
    </source>
</evidence>
<dbReference type="Pfam" id="PF00867">
    <property type="entry name" value="XPG_I"/>
    <property type="match status" value="1"/>
</dbReference>
<evidence type="ECO:0000256" key="1">
    <source>
        <dbReference type="ARBA" id="ARBA00022722"/>
    </source>
</evidence>
<evidence type="ECO:0000256" key="2">
    <source>
        <dbReference type="ARBA" id="ARBA00022801"/>
    </source>
</evidence>
<keyword evidence="1" id="KW-0540">Nuclease</keyword>
<sequence length="337" mass="40136">MGINNCNMFLRNVGTTIYYNQLQNKRIAIDILIYIFNFFHRYGRDPKITERKLISFLKNFRKLNIETICIFDGKNKPKEKAECMERRKRYTQFDDLYAFYCGDYMKLVNEYGLVDNEDKIIENIAEIYQKIKDKYSQKPIPEKDTYIQYVLYKEKKYTKLKEKFPDILISWYQKNLYEPPNIKTLSYNDIRIIKHKIYENGFSVYEADGEGENLCCSLLNDNKVDYVMSEDSDVFMYGAVRTLRSVKEHTCILIHIQDIYKSLEIDETSFKCLCIMMGTDYKTCGLKDYGFVKCLKELKTENGMNELVEKYNTYNDISYKHILSLFTLCSKYKPYVG</sequence>
<keyword evidence="2" id="KW-0378">Hydrolase</keyword>
<accession>A0A6C0JAU9</accession>
<proteinExistence type="predicted"/>
<evidence type="ECO:0008006" key="6">
    <source>
        <dbReference type="Google" id="ProtNLM"/>
    </source>
</evidence>
<dbReference type="InterPro" id="IPR036279">
    <property type="entry name" value="5-3_exonuclease_C_sf"/>
</dbReference>
<reference evidence="5" key="1">
    <citation type="journal article" date="2020" name="Nature">
        <title>Giant virus diversity and host interactions through global metagenomics.</title>
        <authorList>
            <person name="Schulz F."/>
            <person name="Roux S."/>
            <person name="Paez-Espino D."/>
            <person name="Jungbluth S."/>
            <person name="Walsh D.A."/>
            <person name="Denef V.J."/>
            <person name="McMahon K.D."/>
            <person name="Konstantinidis K.T."/>
            <person name="Eloe-Fadrosh E.A."/>
            <person name="Kyrpides N.C."/>
            <person name="Woyke T."/>
        </authorList>
    </citation>
    <scope>NUCLEOTIDE SEQUENCE</scope>
    <source>
        <strain evidence="5">GVMAG-M-3300025880-56</strain>
    </source>
</reference>
<dbReference type="InterPro" id="IPR029060">
    <property type="entry name" value="PIN-like_dom_sf"/>
</dbReference>
<organism evidence="5">
    <name type="scientific">viral metagenome</name>
    <dbReference type="NCBI Taxonomy" id="1070528"/>
    <lineage>
        <taxon>unclassified sequences</taxon>
        <taxon>metagenomes</taxon>
        <taxon>organismal metagenomes</taxon>
    </lineage>
</organism>
<protein>
    <recommendedName>
        <fullName evidence="6">XPG-I domain-containing protein</fullName>
    </recommendedName>
</protein>
<dbReference type="EMBL" id="MN740351">
    <property type="protein sequence ID" value="QHU01950.1"/>
    <property type="molecule type" value="Genomic_DNA"/>
</dbReference>
<dbReference type="GO" id="GO:0016787">
    <property type="term" value="F:hydrolase activity"/>
    <property type="evidence" value="ECO:0007669"/>
    <property type="project" value="UniProtKB-KW"/>
</dbReference>
<feature type="domain" description="XPG N-terminal" evidence="4">
    <location>
        <begin position="1"/>
        <end position="93"/>
    </location>
</feature>
<name>A0A6C0JAU9_9ZZZZ</name>
<dbReference type="Gene3D" id="1.10.150.20">
    <property type="entry name" value="5' to 3' exonuclease, C-terminal subdomain"/>
    <property type="match status" value="1"/>
</dbReference>
<dbReference type="Pfam" id="PF00752">
    <property type="entry name" value="XPG_N"/>
    <property type="match status" value="1"/>
</dbReference>
<dbReference type="Gene3D" id="3.40.50.1010">
    <property type="entry name" value="5'-nuclease"/>
    <property type="match status" value="1"/>
</dbReference>
<dbReference type="InterPro" id="IPR006084">
    <property type="entry name" value="XPG/Rad2"/>
</dbReference>
<dbReference type="InterPro" id="IPR006085">
    <property type="entry name" value="XPG_DNA_repair_N"/>
</dbReference>
<dbReference type="PRINTS" id="PR00853">
    <property type="entry name" value="XPGRADSUPER"/>
</dbReference>
<evidence type="ECO:0000313" key="5">
    <source>
        <dbReference type="EMBL" id="QHU01950.1"/>
    </source>
</evidence>
<feature type="domain" description="XPG-I" evidence="3">
    <location>
        <begin position="198"/>
        <end position="265"/>
    </location>
</feature>
<dbReference type="SMART" id="SM00484">
    <property type="entry name" value="XPGI"/>
    <property type="match status" value="1"/>
</dbReference>
<dbReference type="PANTHER" id="PTHR11081">
    <property type="entry name" value="FLAP ENDONUCLEASE FAMILY MEMBER"/>
    <property type="match status" value="1"/>
</dbReference>
<dbReference type="SUPFAM" id="SSF47807">
    <property type="entry name" value="5' to 3' exonuclease, C-terminal subdomain"/>
    <property type="match status" value="1"/>
</dbReference>
<dbReference type="SMART" id="SM00485">
    <property type="entry name" value="XPGN"/>
    <property type="match status" value="1"/>
</dbReference>
<dbReference type="AlphaFoldDB" id="A0A6C0JAU9"/>
<dbReference type="GO" id="GO:0004518">
    <property type="term" value="F:nuclease activity"/>
    <property type="evidence" value="ECO:0007669"/>
    <property type="project" value="UniProtKB-KW"/>
</dbReference>
<dbReference type="InterPro" id="IPR006086">
    <property type="entry name" value="XPG-I_dom"/>
</dbReference>
<dbReference type="SUPFAM" id="SSF88723">
    <property type="entry name" value="PIN domain-like"/>
    <property type="match status" value="1"/>
</dbReference>
<evidence type="ECO:0000259" key="3">
    <source>
        <dbReference type="SMART" id="SM00484"/>
    </source>
</evidence>